<dbReference type="OrthoDB" id="338854at2759"/>
<feature type="transmembrane region" description="Helical" evidence="7">
    <location>
        <begin position="102"/>
        <end position="120"/>
    </location>
</feature>
<dbReference type="Pfam" id="PF08592">
    <property type="entry name" value="Anthrone_oxy"/>
    <property type="match status" value="1"/>
</dbReference>
<evidence type="ECO:0008006" key="10">
    <source>
        <dbReference type="Google" id="ProtNLM"/>
    </source>
</evidence>
<organism evidence="8 9">
    <name type="scientific">Penicillium salamii</name>
    <dbReference type="NCBI Taxonomy" id="1612424"/>
    <lineage>
        <taxon>Eukaryota</taxon>
        <taxon>Fungi</taxon>
        <taxon>Dikarya</taxon>
        <taxon>Ascomycota</taxon>
        <taxon>Pezizomycotina</taxon>
        <taxon>Eurotiomycetes</taxon>
        <taxon>Eurotiomycetidae</taxon>
        <taxon>Eurotiales</taxon>
        <taxon>Aspergillaceae</taxon>
        <taxon>Penicillium</taxon>
    </lineage>
</organism>
<protein>
    <recommendedName>
        <fullName evidence="10">DUF1772-domain-containing protein</fullName>
    </recommendedName>
</protein>
<keyword evidence="4" id="KW-0503">Monooxygenase</keyword>
<name>A0A9W4JWP9_9EURO</name>
<dbReference type="GO" id="GO:0016020">
    <property type="term" value="C:membrane"/>
    <property type="evidence" value="ECO:0007669"/>
    <property type="project" value="UniProtKB-SubCell"/>
</dbReference>
<comment type="caution">
    <text evidence="8">The sequence shown here is derived from an EMBL/GenBank/DDBJ whole genome shotgun (WGS) entry which is preliminary data.</text>
</comment>
<keyword evidence="5 7" id="KW-0472">Membrane</keyword>
<evidence type="ECO:0000256" key="4">
    <source>
        <dbReference type="ARBA" id="ARBA00023033"/>
    </source>
</evidence>
<keyword evidence="2 7" id="KW-0812">Transmembrane</keyword>
<evidence type="ECO:0000256" key="7">
    <source>
        <dbReference type="SAM" id="Phobius"/>
    </source>
</evidence>
<comment type="similarity">
    <text evidence="6">Belongs to the anthrone oxygenase family.</text>
</comment>
<keyword evidence="4" id="KW-0560">Oxidoreductase</keyword>
<dbReference type="AlphaFoldDB" id="A0A9W4JWP9"/>
<gene>
    <name evidence="8" type="ORF">PSALAMII_LOCUS9810</name>
</gene>
<evidence type="ECO:0000256" key="3">
    <source>
        <dbReference type="ARBA" id="ARBA00022989"/>
    </source>
</evidence>
<evidence type="ECO:0000313" key="9">
    <source>
        <dbReference type="Proteomes" id="UP001152646"/>
    </source>
</evidence>
<proteinExistence type="inferred from homology"/>
<dbReference type="PANTHER" id="PTHR35042:SF1">
    <property type="entry name" value="DUF1772-DOMAIN-CONTAINING PROTEIN"/>
    <property type="match status" value="1"/>
</dbReference>
<dbReference type="EMBL" id="CAJVPA010000230">
    <property type="protein sequence ID" value="CAG8417107.1"/>
    <property type="molecule type" value="Genomic_DNA"/>
</dbReference>
<reference evidence="8" key="1">
    <citation type="submission" date="2021-07" db="EMBL/GenBank/DDBJ databases">
        <authorList>
            <person name="Branca A.L. A."/>
        </authorList>
    </citation>
    <scope>NUCLEOTIDE SEQUENCE</scope>
</reference>
<evidence type="ECO:0000256" key="2">
    <source>
        <dbReference type="ARBA" id="ARBA00022692"/>
    </source>
</evidence>
<feature type="non-terminal residue" evidence="8">
    <location>
        <position position="1"/>
    </location>
</feature>
<dbReference type="PANTHER" id="PTHR35042">
    <property type="entry name" value="ANTHRONE OXYGENASE ENCC"/>
    <property type="match status" value="1"/>
</dbReference>
<comment type="subcellular location">
    <subcellularLocation>
        <location evidence="1">Membrane</location>
        <topology evidence="1">Multi-pass membrane protein</topology>
    </subcellularLocation>
</comment>
<evidence type="ECO:0000256" key="5">
    <source>
        <dbReference type="ARBA" id="ARBA00023136"/>
    </source>
</evidence>
<evidence type="ECO:0000256" key="6">
    <source>
        <dbReference type="ARBA" id="ARBA00034313"/>
    </source>
</evidence>
<sequence>ESVTSPLSDPECPDSVLSAFDVTHLINRDDAWSCREFVIPFTIDIMNTYNCAQVLAISSSFWLSGEIFTYSYGAVPATLEATSTSQTLAAKQWARFYHRGHAIGPAFAFVGAGSFAWCALTSHNLLYWGAAALNVSIVPWTLMFMVKTNKSIFEFADREDHQSTKEDDSRLTALLSKWATLNTVRSFFPFLGGALGLMAALS</sequence>
<evidence type="ECO:0000313" key="8">
    <source>
        <dbReference type="EMBL" id="CAG8417107.1"/>
    </source>
</evidence>
<evidence type="ECO:0000256" key="1">
    <source>
        <dbReference type="ARBA" id="ARBA00004141"/>
    </source>
</evidence>
<dbReference type="InterPro" id="IPR013901">
    <property type="entry name" value="Anthrone_oxy"/>
</dbReference>
<dbReference type="GO" id="GO:0004497">
    <property type="term" value="F:monooxygenase activity"/>
    <property type="evidence" value="ECO:0007669"/>
    <property type="project" value="UniProtKB-KW"/>
</dbReference>
<accession>A0A9W4JWP9</accession>
<feature type="transmembrane region" description="Helical" evidence="7">
    <location>
        <begin position="126"/>
        <end position="146"/>
    </location>
</feature>
<keyword evidence="3 7" id="KW-1133">Transmembrane helix</keyword>
<dbReference type="Proteomes" id="UP001152646">
    <property type="component" value="Unassembled WGS sequence"/>
</dbReference>